<feature type="domain" description="SH2" evidence="22">
    <location>
        <begin position="142"/>
        <end position="239"/>
    </location>
</feature>
<evidence type="ECO:0000256" key="17">
    <source>
        <dbReference type="ARBA" id="ARBA00051245"/>
    </source>
</evidence>
<dbReference type="Ensembl" id="ENSMMUT00000088382.1">
    <property type="protein sequence ID" value="ENSMMUP00000077591.1"/>
    <property type="gene ID" value="ENSMMUG00000040694.2"/>
</dbReference>
<evidence type="ECO:0000259" key="24">
    <source>
        <dbReference type="PROSITE" id="PS50011"/>
    </source>
</evidence>
<gene>
    <name evidence="25 27" type="primary">LCK</name>
</gene>
<dbReference type="PROSITE" id="PS50011">
    <property type="entry name" value="PROTEIN_KINASE_DOM"/>
    <property type="match status" value="1"/>
</dbReference>
<keyword evidence="15" id="KW-0564">Palmitate</keyword>
<dbReference type="EC" id="2.7.10.2" evidence="21"/>
<dbReference type="GO" id="GO:0005829">
    <property type="term" value="C:cytosol"/>
    <property type="evidence" value="ECO:0007669"/>
    <property type="project" value="UniProtKB-SubCell"/>
</dbReference>
<dbReference type="PROSITE" id="PS00109">
    <property type="entry name" value="PROTEIN_KINASE_TYR"/>
    <property type="match status" value="1"/>
</dbReference>
<dbReference type="Gene3D" id="3.30.200.20">
    <property type="entry name" value="Phosphorylase Kinase, domain 1"/>
    <property type="match status" value="1"/>
</dbReference>
<dbReference type="InterPro" id="IPR036028">
    <property type="entry name" value="SH3-like_dom_sf"/>
</dbReference>
<evidence type="ECO:0000256" key="7">
    <source>
        <dbReference type="ARBA" id="ARBA00022679"/>
    </source>
</evidence>
<protein>
    <recommendedName>
        <fullName evidence="21">Tyrosine-protein kinase</fullName>
        <ecNumber evidence="21">2.7.10.2</ecNumber>
    </recommendedName>
</protein>
<keyword evidence="26" id="KW-1185">Reference proteome</keyword>
<dbReference type="Pfam" id="PF00018">
    <property type="entry name" value="SH3_1"/>
    <property type="match status" value="1"/>
</dbReference>
<evidence type="ECO:0000313" key="25">
    <source>
        <dbReference type="Ensembl" id="ENSMMUP00000077591.1"/>
    </source>
</evidence>
<dbReference type="PROSITE" id="PS00107">
    <property type="entry name" value="PROTEIN_KINASE_ATP"/>
    <property type="match status" value="1"/>
</dbReference>
<evidence type="ECO:0000256" key="10">
    <source>
        <dbReference type="ARBA" id="ARBA00022777"/>
    </source>
</evidence>
<evidence type="ECO:0000256" key="5">
    <source>
        <dbReference type="ARBA" id="ARBA00022490"/>
    </source>
</evidence>
<dbReference type="InterPro" id="IPR000980">
    <property type="entry name" value="SH2"/>
</dbReference>
<evidence type="ECO:0000256" key="3">
    <source>
        <dbReference type="ARBA" id="ARBA00022443"/>
    </source>
</evidence>
<reference evidence="25" key="3">
    <citation type="submission" date="2025-08" db="UniProtKB">
        <authorList>
            <consortium name="Ensembl"/>
        </authorList>
    </citation>
    <scope>IDENTIFICATION</scope>
    <source>
        <strain evidence="25">17573</strain>
    </source>
</reference>
<dbReference type="AlphaFoldDB" id="A0A5F8AKW4"/>
<dbReference type="Pfam" id="PF00017">
    <property type="entry name" value="SH2"/>
    <property type="match status" value="1"/>
</dbReference>
<dbReference type="Proteomes" id="UP000006718">
    <property type="component" value="Chromosome 1"/>
</dbReference>
<evidence type="ECO:0000256" key="18">
    <source>
        <dbReference type="PROSITE-ProRule" id="PRU00191"/>
    </source>
</evidence>
<dbReference type="InterPro" id="IPR017441">
    <property type="entry name" value="Protein_kinase_ATP_BS"/>
</dbReference>
<dbReference type="InterPro" id="IPR000719">
    <property type="entry name" value="Prot_kinase_dom"/>
</dbReference>
<dbReference type="GO" id="GO:0005886">
    <property type="term" value="C:plasma membrane"/>
    <property type="evidence" value="ECO:0007669"/>
    <property type="project" value="UniProtKB-SubCell"/>
</dbReference>
<evidence type="ECO:0000256" key="6">
    <source>
        <dbReference type="ARBA" id="ARBA00022553"/>
    </source>
</evidence>
<dbReference type="GO" id="GO:0005524">
    <property type="term" value="F:ATP binding"/>
    <property type="evidence" value="ECO:0007669"/>
    <property type="project" value="UniProtKB-UniRule"/>
</dbReference>
<dbReference type="Gene3D" id="3.30.505.10">
    <property type="entry name" value="SH2 domain"/>
    <property type="match status" value="1"/>
</dbReference>
<dbReference type="CDD" id="cd12005">
    <property type="entry name" value="SH3_Lck"/>
    <property type="match status" value="1"/>
</dbReference>
<dbReference type="FunFam" id="2.30.30.40:FF:000152">
    <property type="entry name" value="Tyrosine-protein kinase"/>
    <property type="match status" value="1"/>
</dbReference>
<reference evidence="25" key="2">
    <citation type="submission" date="2019-01" db="EMBL/GenBank/DDBJ databases">
        <authorList>
            <person name="Graves T."/>
            <person name="Eichler E.E."/>
            <person name="Wilson R.K."/>
        </authorList>
    </citation>
    <scope>NUCLEOTIDE SEQUENCE [LARGE SCALE GENOMIC DNA]</scope>
    <source>
        <strain evidence="25">17573</strain>
    </source>
</reference>
<evidence type="ECO:0000256" key="16">
    <source>
        <dbReference type="ARBA" id="ARBA00023288"/>
    </source>
</evidence>
<dbReference type="PRINTS" id="PR00401">
    <property type="entry name" value="SH2DOMAIN"/>
</dbReference>
<dbReference type="SUPFAM" id="SSF55550">
    <property type="entry name" value="SH2 domain"/>
    <property type="match status" value="1"/>
</dbReference>
<dbReference type="InterPro" id="IPR001245">
    <property type="entry name" value="Ser-Thr/Tyr_kinase_cat_dom"/>
</dbReference>
<dbReference type="InterPro" id="IPR036860">
    <property type="entry name" value="SH2_dom_sf"/>
</dbReference>
<evidence type="ECO:0000256" key="19">
    <source>
        <dbReference type="PROSITE-ProRule" id="PRU00192"/>
    </source>
</evidence>
<feature type="domain" description="Protein kinase" evidence="24">
    <location>
        <begin position="260"/>
        <end position="480"/>
    </location>
</feature>
<dbReference type="SMART" id="SM00252">
    <property type="entry name" value="SH2"/>
    <property type="match status" value="1"/>
</dbReference>
<keyword evidence="10 21" id="KW-0418">Kinase</keyword>
<dbReference type="GO" id="GO:0035556">
    <property type="term" value="P:intracellular signal transduction"/>
    <property type="evidence" value="ECO:0007669"/>
    <property type="project" value="UniProtKB-ARBA"/>
</dbReference>
<dbReference type="PROSITE" id="PS50002">
    <property type="entry name" value="SH3"/>
    <property type="match status" value="1"/>
</dbReference>
<keyword evidence="4" id="KW-1003">Cell membrane</keyword>
<evidence type="ECO:0000256" key="4">
    <source>
        <dbReference type="ARBA" id="ARBA00022475"/>
    </source>
</evidence>
<keyword evidence="3 19" id="KW-0728">SH3 domain</keyword>
<dbReference type="InterPro" id="IPR011009">
    <property type="entry name" value="Kinase-like_dom_sf"/>
</dbReference>
<dbReference type="CDD" id="cd10362">
    <property type="entry name" value="SH2_Src_Lck"/>
    <property type="match status" value="1"/>
</dbReference>
<evidence type="ECO:0000256" key="14">
    <source>
        <dbReference type="ARBA" id="ARBA00023137"/>
    </source>
</evidence>
<proteinExistence type="inferred from homology"/>
<dbReference type="InterPro" id="IPR035749">
    <property type="entry name" value="Lck_SH3"/>
</dbReference>
<evidence type="ECO:0000313" key="26">
    <source>
        <dbReference type="Proteomes" id="UP000006718"/>
    </source>
</evidence>
<dbReference type="Gene3D" id="1.10.510.10">
    <property type="entry name" value="Transferase(Phosphotransferase) domain 1"/>
    <property type="match status" value="2"/>
</dbReference>
<keyword evidence="7 21" id="KW-0808">Transferase</keyword>
<organism evidence="25 26">
    <name type="scientific">Macaca mulatta</name>
    <name type="common">Rhesus macaque</name>
    <dbReference type="NCBI Taxonomy" id="9544"/>
    <lineage>
        <taxon>Eukaryota</taxon>
        <taxon>Metazoa</taxon>
        <taxon>Chordata</taxon>
        <taxon>Craniata</taxon>
        <taxon>Vertebrata</taxon>
        <taxon>Euteleostomi</taxon>
        <taxon>Mammalia</taxon>
        <taxon>Eutheria</taxon>
        <taxon>Euarchontoglires</taxon>
        <taxon>Primates</taxon>
        <taxon>Haplorrhini</taxon>
        <taxon>Catarrhini</taxon>
        <taxon>Cercopithecidae</taxon>
        <taxon>Cercopithecinae</taxon>
        <taxon>Macaca</taxon>
    </lineage>
</organism>
<keyword evidence="8" id="KW-0519">Myristate</keyword>
<evidence type="ECO:0000259" key="23">
    <source>
        <dbReference type="PROSITE" id="PS50002"/>
    </source>
</evidence>
<evidence type="ECO:0000256" key="21">
    <source>
        <dbReference type="RuleBase" id="RU362096"/>
    </source>
</evidence>
<evidence type="ECO:0000256" key="20">
    <source>
        <dbReference type="PROSITE-ProRule" id="PRU10141"/>
    </source>
</evidence>
<dbReference type="SMART" id="SM00219">
    <property type="entry name" value="TyrKc"/>
    <property type="match status" value="1"/>
</dbReference>
<feature type="domain" description="SH3" evidence="23">
    <location>
        <begin position="76"/>
        <end position="136"/>
    </location>
</feature>
<dbReference type="Pfam" id="PF07714">
    <property type="entry name" value="PK_Tyr_Ser-Thr"/>
    <property type="match status" value="1"/>
</dbReference>
<feature type="binding site" evidence="20">
    <location>
        <position position="288"/>
    </location>
    <ligand>
        <name>ATP</name>
        <dbReference type="ChEBI" id="CHEBI:30616"/>
    </ligand>
</feature>
<evidence type="ECO:0000256" key="12">
    <source>
        <dbReference type="ARBA" id="ARBA00022999"/>
    </source>
</evidence>
<dbReference type="VGNC" id="VGNC:99997">
    <property type="gene designation" value="LCK"/>
</dbReference>
<comment type="catalytic activity">
    <reaction evidence="17 21">
        <text>L-tyrosyl-[protein] + ATP = O-phospho-L-tyrosyl-[protein] + ADP + H(+)</text>
        <dbReference type="Rhea" id="RHEA:10596"/>
        <dbReference type="Rhea" id="RHEA-COMP:10136"/>
        <dbReference type="Rhea" id="RHEA-COMP:20101"/>
        <dbReference type="ChEBI" id="CHEBI:15378"/>
        <dbReference type="ChEBI" id="CHEBI:30616"/>
        <dbReference type="ChEBI" id="CHEBI:46858"/>
        <dbReference type="ChEBI" id="CHEBI:61978"/>
        <dbReference type="ChEBI" id="CHEBI:456216"/>
        <dbReference type="EC" id="2.7.10.2"/>
    </reaction>
</comment>
<comment type="similarity">
    <text evidence="21">Belongs to the protein kinase superfamily. Tyr protein kinase family.</text>
</comment>
<name>A0A5F8AKW4_MACMU</name>
<reference evidence="25" key="4">
    <citation type="submission" date="2025-09" db="UniProtKB">
        <authorList>
            <consortium name="Ensembl"/>
        </authorList>
    </citation>
    <scope>IDENTIFICATION</scope>
    <source>
        <strain evidence="25">17573</strain>
    </source>
</reference>
<dbReference type="GO" id="GO:0004715">
    <property type="term" value="F:non-membrane spanning protein tyrosine kinase activity"/>
    <property type="evidence" value="ECO:0007669"/>
    <property type="project" value="UniProtKB-EC"/>
</dbReference>
<evidence type="ECO:0000256" key="2">
    <source>
        <dbReference type="ARBA" id="ARBA00004514"/>
    </source>
</evidence>
<keyword evidence="12 18" id="KW-0727">SH2 domain</keyword>
<dbReference type="FunFam" id="3.30.505.10:FF:000077">
    <property type="entry name" value="Tyrosine-protein kinase Lck"/>
    <property type="match status" value="1"/>
</dbReference>
<dbReference type="VEuPathDB" id="HostDB:ENSMMUG00000040694"/>
<keyword evidence="14 21" id="KW-0829">Tyrosine-protein kinase</keyword>
<dbReference type="InterPro" id="IPR001452">
    <property type="entry name" value="SH3_domain"/>
</dbReference>
<keyword evidence="6" id="KW-0597">Phosphoprotein</keyword>
<dbReference type="FunFam" id="3.30.200.20:FF:000036">
    <property type="entry name" value="Tyrosine-protein kinase"/>
    <property type="match status" value="1"/>
</dbReference>
<keyword evidence="9 20" id="KW-0547">Nucleotide-binding</keyword>
<dbReference type="InterPro" id="IPR008266">
    <property type="entry name" value="Tyr_kinase_AS"/>
</dbReference>
<evidence type="ECO:0000256" key="1">
    <source>
        <dbReference type="ARBA" id="ARBA00004342"/>
    </source>
</evidence>
<keyword evidence="11 20" id="KW-0067">ATP-binding</keyword>
<dbReference type="ExpressionAtlas" id="A0A5F8AKW4">
    <property type="expression patterns" value="baseline"/>
</dbReference>
<dbReference type="SMR" id="A0A5F8AKW4"/>
<dbReference type="InterPro" id="IPR035850">
    <property type="entry name" value="Lck_SH2"/>
</dbReference>
<keyword evidence="13" id="KW-0472">Membrane</keyword>
<keyword evidence="16" id="KW-0449">Lipoprotein</keyword>
<dbReference type="Bgee" id="ENSMMUG00000040694">
    <property type="expression patterns" value="Expressed in ileum and 18 other cell types or tissues"/>
</dbReference>
<evidence type="ECO:0000256" key="15">
    <source>
        <dbReference type="ARBA" id="ARBA00023139"/>
    </source>
</evidence>
<dbReference type="PRINTS" id="PR00452">
    <property type="entry name" value="SH3DOMAIN"/>
</dbReference>
<dbReference type="Gene3D" id="2.30.30.40">
    <property type="entry name" value="SH3 Domains"/>
    <property type="match status" value="1"/>
</dbReference>
<evidence type="ECO:0000256" key="8">
    <source>
        <dbReference type="ARBA" id="ARBA00022707"/>
    </source>
</evidence>
<dbReference type="GeneTree" id="ENSGT00940000161163"/>
<dbReference type="SUPFAM" id="SSF50044">
    <property type="entry name" value="SH3-domain"/>
    <property type="match status" value="1"/>
</dbReference>
<dbReference type="SMART" id="SM00326">
    <property type="entry name" value="SH3"/>
    <property type="match status" value="1"/>
</dbReference>
<reference evidence="26" key="1">
    <citation type="journal article" date="2007" name="Science">
        <title>Evolutionary and biomedical insights from the rhesus macaque genome.</title>
        <authorList>
            <person name="Gibbs R.A."/>
            <person name="Rogers J."/>
            <person name="Katze M.G."/>
            <person name="Bumgarner R."/>
            <person name="Weinstock G.M."/>
            <person name="Mardis E.R."/>
            <person name="Remington K.A."/>
            <person name="Strausberg R.L."/>
            <person name="Venter J.C."/>
            <person name="Wilson R.K."/>
            <person name="Batzer M.A."/>
            <person name="Bustamante C.D."/>
            <person name="Eichler E.E."/>
            <person name="Hahn M.W."/>
            <person name="Hardison R.C."/>
            <person name="Makova K.D."/>
            <person name="Miller W."/>
            <person name="Milosavljevic A."/>
            <person name="Palermo R.E."/>
            <person name="Siepel A."/>
            <person name="Sikela J.M."/>
            <person name="Attaway T."/>
            <person name="Bell S."/>
            <person name="Bernard K.E."/>
            <person name="Buhay C.J."/>
            <person name="Chandrabose M.N."/>
            <person name="Dao M."/>
            <person name="Davis C."/>
            <person name="Delehaunty K.D."/>
            <person name="Ding Y."/>
            <person name="Dinh H.H."/>
            <person name="Dugan-Rocha S."/>
            <person name="Fulton L.A."/>
            <person name="Gabisi R.A."/>
            <person name="Garner T.T."/>
            <person name="Godfrey J."/>
            <person name="Hawes A.C."/>
            <person name="Hernandez J."/>
            <person name="Hines S."/>
            <person name="Holder M."/>
            <person name="Hume J."/>
            <person name="Jhangiani S.N."/>
            <person name="Joshi V."/>
            <person name="Khan Z.M."/>
            <person name="Kirkness E.F."/>
            <person name="Cree A."/>
            <person name="Fowler R.G."/>
            <person name="Lee S."/>
            <person name="Lewis L.R."/>
            <person name="Li Z."/>
            <person name="Liu Y.-S."/>
            <person name="Moore S.M."/>
            <person name="Muzny D."/>
            <person name="Nazareth L.V."/>
            <person name="Ngo D.N."/>
            <person name="Okwuonu G.O."/>
            <person name="Pai G."/>
            <person name="Parker D."/>
            <person name="Paul H.A."/>
            <person name="Pfannkoch C."/>
            <person name="Pohl C.S."/>
            <person name="Rogers Y.-H.C."/>
            <person name="Ruiz S.J."/>
            <person name="Sabo A."/>
            <person name="Santibanez J."/>
            <person name="Schneider B.W."/>
            <person name="Smith S.M."/>
            <person name="Sodergren E."/>
            <person name="Svatek A.F."/>
            <person name="Utterback T.R."/>
            <person name="Vattathil S."/>
            <person name="Warren W."/>
            <person name="White C.S."/>
            <person name="Chinwalla A.T."/>
            <person name="Feng Y."/>
            <person name="Halpern A.L."/>
            <person name="Hillier L.W."/>
            <person name="Huang X."/>
            <person name="Minx P."/>
            <person name="Nelson J.O."/>
            <person name="Pepin K.H."/>
            <person name="Qin X."/>
            <person name="Sutton G.G."/>
            <person name="Venter E."/>
            <person name="Walenz B.P."/>
            <person name="Wallis J.W."/>
            <person name="Worley K.C."/>
            <person name="Yang S.-P."/>
            <person name="Jones S.M."/>
            <person name="Marra M.A."/>
            <person name="Rocchi M."/>
            <person name="Schein J.E."/>
            <person name="Baertsch R."/>
            <person name="Clarke L."/>
            <person name="Csuros M."/>
            <person name="Glasscock J."/>
            <person name="Harris R.A."/>
            <person name="Havlak P."/>
            <person name="Jackson A.R."/>
            <person name="Jiang H."/>
            <person name="Liu Y."/>
            <person name="Messina D.N."/>
            <person name="Shen Y."/>
            <person name="Song H.X.-Z."/>
            <person name="Wylie T."/>
            <person name="Zhang L."/>
            <person name="Birney E."/>
            <person name="Han K."/>
            <person name="Konkel M.K."/>
            <person name="Lee J."/>
            <person name="Smit A.F.A."/>
            <person name="Ullmer B."/>
            <person name="Wang H."/>
            <person name="Xing J."/>
            <person name="Burhans R."/>
            <person name="Cheng Z."/>
            <person name="Karro J.E."/>
            <person name="Ma J."/>
            <person name="Raney B."/>
            <person name="She X."/>
            <person name="Cox M.J."/>
            <person name="Demuth J.P."/>
            <person name="Dumas L.J."/>
            <person name="Han S.-G."/>
            <person name="Hopkins J."/>
            <person name="Karimpour-Fard A."/>
            <person name="Kim Y.H."/>
            <person name="Pollack J.R."/>
            <person name="Vinar T."/>
            <person name="Addo-Quaye C."/>
            <person name="Degenhardt J."/>
            <person name="Denby A."/>
            <person name="Hubisz M.J."/>
            <person name="Indap A."/>
            <person name="Kosiol C."/>
            <person name="Lahn B.T."/>
            <person name="Lawson H.A."/>
            <person name="Marklein A."/>
            <person name="Nielsen R."/>
            <person name="Vallender E.J."/>
            <person name="Clark A.G."/>
            <person name="Ferguson B."/>
            <person name="Hernandez R.D."/>
            <person name="Hirani K."/>
            <person name="Kehrer-Sawatzki H."/>
            <person name="Kolb J."/>
            <person name="Patil S."/>
            <person name="Pu L.-L."/>
            <person name="Ren Y."/>
            <person name="Smith D.G."/>
            <person name="Wheeler D.A."/>
            <person name="Schenck I."/>
            <person name="Ball E.V."/>
            <person name="Chen R."/>
            <person name="Cooper D.N."/>
            <person name="Giardine B."/>
            <person name="Hsu F."/>
            <person name="Kent W.J."/>
            <person name="Lesk A."/>
            <person name="Nelson D.L."/>
            <person name="O'brien W.E."/>
            <person name="Pruefer K."/>
            <person name="Stenson P.D."/>
            <person name="Wallace J.C."/>
            <person name="Ke H."/>
            <person name="Liu X.-M."/>
            <person name="Wang P."/>
            <person name="Xiang A.P."/>
            <person name="Yang F."/>
            <person name="Barber G.P."/>
            <person name="Haussler D."/>
            <person name="Karolchik D."/>
            <person name="Kern A.D."/>
            <person name="Kuhn R.M."/>
            <person name="Smith K.E."/>
            <person name="Zwieg A.S."/>
        </authorList>
    </citation>
    <scope>NUCLEOTIDE SEQUENCE [LARGE SCALE GENOMIC DNA]</scope>
    <source>
        <strain evidence="26">17573</strain>
    </source>
</reference>
<dbReference type="PRINTS" id="PR00109">
    <property type="entry name" value="TYRKINASE"/>
</dbReference>
<dbReference type="PROSITE" id="PS50001">
    <property type="entry name" value="SH2"/>
    <property type="match status" value="1"/>
</dbReference>
<dbReference type="InterPro" id="IPR020635">
    <property type="entry name" value="Tyr_kinase_cat_dom"/>
</dbReference>
<sequence length="480" mass="54017">EAGVYGGRKLGVLEGCGWAAGARLAAEPSGGGRKSGWDVGARRQVVATTVKGAETVQAANLGQEDHVNGTRGLPGWADNLVIALHSYEPSHDGDLGFEKGEQLRILEQSGEWWKAQSLTTGQEGFIPFNFVAKANSLEPEPWFFKNLSRKDAERQLLAPGNTHGSFLIRESESTAGSFSLSVRDFDQNQGEVVKHYKIRNLDNGGFYISPRITFPGLHELVRHYTNASDGLCTRLSRPCQTQKPQKPWWEDEWEVPRETLKLVERLGAGQFGEVWMGYYNGHTKVAVKSLKQGSMSPDAFLAEANLMKQLQHQRLVRLYAVVTQEPIYIITEYMENGSLVDFLKTSSGIKLTINKLLDMAAQIAEGMAFIEERNYIHRDLRAANILVSDTLSCKIADFGLARLIEDNEYTAREGMTNPEVIQNLERGYRMPCPENCPEELYQLMRLCWKERPEDRPTFDYLRSVLEDFFTATEGQYQPQP</sequence>
<dbReference type="InterPro" id="IPR050198">
    <property type="entry name" value="Non-receptor_tyrosine_kinases"/>
</dbReference>
<dbReference type="GO" id="GO:0002429">
    <property type="term" value="P:immune response-activating cell surface receptor signaling pathway"/>
    <property type="evidence" value="ECO:0007669"/>
    <property type="project" value="UniProtKB-ARBA"/>
</dbReference>
<evidence type="ECO:0000256" key="11">
    <source>
        <dbReference type="ARBA" id="ARBA00022840"/>
    </source>
</evidence>
<comment type="subcellular location">
    <subcellularLocation>
        <location evidence="1">Cell membrane</location>
        <topology evidence="1">Lipid-anchor</topology>
        <orientation evidence="1">Cytoplasmic side</orientation>
    </subcellularLocation>
    <subcellularLocation>
        <location evidence="2">Cytoplasm</location>
        <location evidence="2">Cytosol</location>
    </subcellularLocation>
</comment>
<accession>A0A5F8AKW4</accession>
<evidence type="ECO:0000259" key="22">
    <source>
        <dbReference type="PROSITE" id="PS50001"/>
    </source>
</evidence>
<evidence type="ECO:0000256" key="9">
    <source>
        <dbReference type="ARBA" id="ARBA00022741"/>
    </source>
</evidence>
<keyword evidence="5" id="KW-0963">Cytoplasm</keyword>
<dbReference type="PANTHER" id="PTHR24418">
    <property type="entry name" value="TYROSINE-PROTEIN KINASE"/>
    <property type="match status" value="1"/>
</dbReference>
<evidence type="ECO:0000313" key="27">
    <source>
        <dbReference type="VGNC" id="VGNC:99997"/>
    </source>
</evidence>
<dbReference type="SUPFAM" id="SSF56112">
    <property type="entry name" value="Protein kinase-like (PK-like)"/>
    <property type="match status" value="1"/>
</dbReference>
<evidence type="ECO:0000256" key="13">
    <source>
        <dbReference type="ARBA" id="ARBA00023136"/>
    </source>
</evidence>